<evidence type="ECO:0000259" key="3">
    <source>
        <dbReference type="PROSITE" id="PS50002"/>
    </source>
</evidence>
<dbReference type="PROSITE" id="PS50002">
    <property type="entry name" value="SH3"/>
    <property type="match status" value="1"/>
</dbReference>
<dbReference type="InterPro" id="IPR036028">
    <property type="entry name" value="SH3-like_dom_sf"/>
</dbReference>
<dbReference type="OrthoDB" id="2163411at2759"/>
<gene>
    <name evidence="4" type="ORF">BpHYR1_032860</name>
</gene>
<dbReference type="Proteomes" id="UP000276133">
    <property type="component" value="Unassembled WGS sequence"/>
</dbReference>
<evidence type="ECO:0000313" key="4">
    <source>
        <dbReference type="EMBL" id="RNA05015.1"/>
    </source>
</evidence>
<keyword evidence="5" id="KW-1185">Reference proteome</keyword>
<sequence length="153" mass="17751">MNNNLRIAQIVNQPSLDSDKNFHQGDVLYILYELEDKIFANNLMIDSPIFDFVQKDCLQFLHIPYYLIQSSSLLHSLYVASSDFTECEPGDLRFIKSQLIIAEKSIDENWLFGKYLNDATIKGIFPITHVRKVNLADWDVTKYVNFDVPTRQA</sequence>
<reference evidence="4 5" key="1">
    <citation type="journal article" date="2018" name="Sci. Rep.">
        <title>Genomic signatures of local adaptation to the degree of environmental predictability in rotifers.</title>
        <authorList>
            <person name="Franch-Gras L."/>
            <person name="Hahn C."/>
            <person name="Garcia-Roger E.M."/>
            <person name="Carmona M.J."/>
            <person name="Serra M."/>
            <person name="Gomez A."/>
        </authorList>
    </citation>
    <scope>NUCLEOTIDE SEQUENCE [LARGE SCALE GENOMIC DNA]</scope>
    <source>
        <strain evidence="4">HYR1</strain>
    </source>
</reference>
<comment type="caution">
    <text evidence="4">The sequence shown here is derived from an EMBL/GenBank/DDBJ whole genome shotgun (WGS) entry which is preliminary data.</text>
</comment>
<evidence type="ECO:0000256" key="1">
    <source>
        <dbReference type="ARBA" id="ARBA00022443"/>
    </source>
</evidence>
<dbReference type="InterPro" id="IPR001452">
    <property type="entry name" value="SH3_domain"/>
</dbReference>
<proteinExistence type="predicted"/>
<feature type="non-terminal residue" evidence="4">
    <location>
        <position position="153"/>
    </location>
</feature>
<dbReference type="SUPFAM" id="SSF50044">
    <property type="entry name" value="SH3-domain"/>
    <property type="match status" value="1"/>
</dbReference>
<evidence type="ECO:0000313" key="5">
    <source>
        <dbReference type="Proteomes" id="UP000276133"/>
    </source>
</evidence>
<dbReference type="Gene3D" id="2.30.30.40">
    <property type="entry name" value="SH3 Domains"/>
    <property type="match status" value="1"/>
</dbReference>
<keyword evidence="1 2" id="KW-0728">SH3 domain</keyword>
<organism evidence="4 5">
    <name type="scientific">Brachionus plicatilis</name>
    <name type="common">Marine rotifer</name>
    <name type="synonym">Brachionus muelleri</name>
    <dbReference type="NCBI Taxonomy" id="10195"/>
    <lineage>
        <taxon>Eukaryota</taxon>
        <taxon>Metazoa</taxon>
        <taxon>Spiralia</taxon>
        <taxon>Gnathifera</taxon>
        <taxon>Rotifera</taxon>
        <taxon>Eurotatoria</taxon>
        <taxon>Monogononta</taxon>
        <taxon>Pseudotrocha</taxon>
        <taxon>Ploima</taxon>
        <taxon>Brachionidae</taxon>
        <taxon>Brachionus</taxon>
    </lineage>
</organism>
<accession>A0A3M7Q1W0</accession>
<feature type="domain" description="SH3" evidence="3">
    <location>
        <begin position="73"/>
        <end position="135"/>
    </location>
</feature>
<evidence type="ECO:0000256" key="2">
    <source>
        <dbReference type="PROSITE-ProRule" id="PRU00192"/>
    </source>
</evidence>
<dbReference type="AlphaFoldDB" id="A0A3M7Q1W0"/>
<name>A0A3M7Q1W0_BRAPC</name>
<protein>
    <submittedName>
        <fullName evidence="4">Dynamin-binding-like isoform X1</fullName>
    </submittedName>
</protein>
<dbReference type="EMBL" id="REGN01007890">
    <property type="protein sequence ID" value="RNA05015.1"/>
    <property type="molecule type" value="Genomic_DNA"/>
</dbReference>